<dbReference type="AlphaFoldDB" id="A0A0B6YAR4"/>
<reference evidence="3" key="1">
    <citation type="submission" date="2014-12" db="EMBL/GenBank/DDBJ databases">
        <title>Insight into the proteome of Arion vulgaris.</title>
        <authorList>
            <person name="Aradska J."/>
            <person name="Bulat T."/>
            <person name="Smidak R."/>
            <person name="Sarate P."/>
            <person name="Gangsoo J."/>
            <person name="Sialana F."/>
            <person name="Bilban M."/>
            <person name="Lubec G."/>
        </authorList>
    </citation>
    <scope>NUCLEOTIDE SEQUENCE</scope>
    <source>
        <tissue evidence="3">Skin</tissue>
    </source>
</reference>
<organism evidence="3">
    <name type="scientific">Arion vulgaris</name>
    <dbReference type="NCBI Taxonomy" id="1028688"/>
    <lineage>
        <taxon>Eukaryota</taxon>
        <taxon>Metazoa</taxon>
        <taxon>Spiralia</taxon>
        <taxon>Lophotrochozoa</taxon>
        <taxon>Mollusca</taxon>
        <taxon>Gastropoda</taxon>
        <taxon>Heterobranchia</taxon>
        <taxon>Euthyneura</taxon>
        <taxon>Panpulmonata</taxon>
        <taxon>Eupulmonata</taxon>
        <taxon>Stylommatophora</taxon>
        <taxon>Helicina</taxon>
        <taxon>Arionoidea</taxon>
        <taxon>Arionidae</taxon>
        <taxon>Arion</taxon>
    </lineage>
</organism>
<dbReference type="PROSITE" id="PS50088">
    <property type="entry name" value="ANK_REPEAT"/>
    <property type="match status" value="1"/>
</dbReference>
<evidence type="ECO:0000313" key="3">
    <source>
        <dbReference type="EMBL" id="CEK53412.1"/>
    </source>
</evidence>
<dbReference type="InterPro" id="IPR036770">
    <property type="entry name" value="Ankyrin_rpt-contain_sf"/>
</dbReference>
<protein>
    <submittedName>
        <fullName evidence="3">Uncharacterized protein</fullName>
    </submittedName>
</protein>
<evidence type="ECO:0000256" key="2">
    <source>
        <dbReference type="SAM" id="MobiDB-lite"/>
    </source>
</evidence>
<feature type="non-terminal residue" evidence="3">
    <location>
        <position position="176"/>
    </location>
</feature>
<dbReference type="Gene3D" id="1.25.40.20">
    <property type="entry name" value="Ankyrin repeat-containing domain"/>
    <property type="match status" value="1"/>
</dbReference>
<dbReference type="PROSITE" id="PS50297">
    <property type="entry name" value="ANK_REP_REGION"/>
    <property type="match status" value="1"/>
</dbReference>
<accession>A0A0B6YAR4</accession>
<proteinExistence type="predicted"/>
<dbReference type="SUPFAM" id="SSF48403">
    <property type="entry name" value="Ankyrin repeat"/>
    <property type="match status" value="1"/>
</dbReference>
<gene>
    <name evidence="3" type="primary">ORF20207</name>
</gene>
<feature type="region of interest" description="Disordered" evidence="2">
    <location>
        <begin position="128"/>
        <end position="156"/>
    </location>
</feature>
<evidence type="ECO:0000256" key="1">
    <source>
        <dbReference type="PROSITE-ProRule" id="PRU00023"/>
    </source>
</evidence>
<name>A0A0B6YAR4_9EUPU</name>
<feature type="non-terminal residue" evidence="3">
    <location>
        <position position="1"/>
    </location>
</feature>
<keyword evidence="1" id="KW-0040">ANK repeat</keyword>
<sequence>PLHLSAVKGYIEIVDILLKAGAKVRKKDLDKYPVLKHVYSNQRIGSDDKSSRTLSRMLKWVYTVTNNAKSVKRPATTTTTIKYTDTSSDTYLALEGQALENPILTSQTNASSNDHDDTGRENLTSLTSEAELSESGATCSASVSADVSSSASPPDAYDIDLQELVSEFQDHVAQFS</sequence>
<feature type="repeat" description="ANK" evidence="1">
    <location>
        <begin position="1"/>
        <end position="29"/>
    </location>
</feature>
<dbReference type="InterPro" id="IPR002110">
    <property type="entry name" value="Ankyrin_rpt"/>
</dbReference>
<dbReference type="EMBL" id="HACG01006547">
    <property type="protein sequence ID" value="CEK53412.1"/>
    <property type="molecule type" value="Transcribed_RNA"/>
</dbReference>